<reference evidence="1" key="1">
    <citation type="submission" date="2025-08" db="UniProtKB">
        <authorList>
            <consortium name="Ensembl"/>
        </authorList>
    </citation>
    <scope>IDENTIFICATION</scope>
</reference>
<dbReference type="Ensembl" id="ENSPSMT00000018839.1">
    <property type="protein sequence ID" value="ENSPSMP00000016228.1"/>
    <property type="gene ID" value="ENSPSMG00000011547.1"/>
</dbReference>
<sequence length="91" mass="10809">MGKEKETRKPTAMQGMLSLRDHRLKEKDRLKQTYEKIKKKYSNMLTEREVFQHPSCLFFQYNAEPVPPYDILVDTTLATFPLKPDWTESSQ</sequence>
<accession>A0A8C8ZB66</accession>
<dbReference type="Proteomes" id="UP000694414">
    <property type="component" value="Unplaced"/>
</dbReference>
<protein>
    <submittedName>
        <fullName evidence="1">Uncharacterized protein</fullName>
    </submittedName>
</protein>
<organism evidence="1 2">
    <name type="scientific">Prolemur simus</name>
    <name type="common">Greater bamboo lemur</name>
    <name type="synonym">Hapalemur simus</name>
    <dbReference type="NCBI Taxonomy" id="1328070"/>
    <lineage>
        <taxon>Eukaryota</taxon>
        <taxon>Metazoa</taxon>
        <taxon>Chordata</taxon>
        <taxon>Craniata</taxon>
        <taxon>Vertebrata</taxon>
        <taxon>Euteleostomi</taxon>
        <taxon>Mammalia</taxon>
        <taxon>Eutheria</taxon>
        <taxon>Euarchontoglires</taxon>
        <taxon>Primates</taxon>
        <taxon>Strepsirrhini</taxon>
        <taxon>Lemuriformes</taxon>
        <taxon>Lemuridae</taxon>
        <taxon>Prolemur</taxon>
    </lineage>
</organism>
<proteinExistence type="predicted"/>
<dbReference type="AlphaFoldDB" id="A0A8C8ZB66"/>
<evidence type="ECO:0000313" key="2">
    <source>
        <dbReference type="Proteomes" id="UP000694414"/>
    </source>
</evidence>
<reference evidence="1" key="2">
    <citation type="submission" date="2025-09" db="UniProtKB">
        <authorList>
            <consortium name="Ensembl"/>
        </authorList>
    </citation>
    <scope>IDENTIFICATION</scope>
</reference>
<keyword evidence="2" id="KW-1185">Reference proteome</keyword>
<evidence type="ECO:0000313" key="1">
    <source>
        <dbReference type="Ensembl" id="ENSPSMP00000016228.1"/>
    </source>
</evidence>
<name>A0A8C8ZB66_PROSS</name>